<comment type="caution">
    <text evidence="1">The sequence shown here is derived from an EMBL/GenBank/DDBJ whole genome shotgun (WGS) entry which is preliminary data.</text>
</comment>
<protein>
    <submittedName>
        <fullName evidence="1">Uncharacterized protein</fullName>
    </submittedName>
</protein>
<keyword evidence="2" id="KW-1185">Reference proteome</keyword>
<evidence type="ECO:0000313" key="1">
    <source>
        <dbReference type="EMBL" id="PPQ97719.1"/>
    </source>
</evidence>
<dbReference type="InParanoid" id="A0A409Y3Z6"/>
<name>A0A409Y3Z6_9AGAR</name>
<dbReference type="EMBL" id="NHYE01001207">
    <property type="protein sequence ID" value="PPQ97719.1"/>
    <property type="molecule type" value="Genomic_DNA"/>
</dbReference>
<proteinExistence type="predicted"/>
<gene>
    <name evidence="1" type="ORF">CVT26_001909</name>
</gene>
<sequence>MSIFRTWHGNNLTTTFDGDGSSPRSFRVHLKANGVFGGGKIDHVKGYGSSYSGRGFTIQNGRYHNNTGVLTFDIVYDDGSPTEHFKGDVYGGNMQCTIKVKDPGQLVEPGTGAQYSDYADYRAKTVFRTWKGQFTSSWDKAGDSPRDFRVHFEKKSSGKLKGHGTSPNGRRFTIHRGTYLTIGGHYGVEFDIVFDDGSPTERFGGEEHQNGHIKGTIKLKNARSLIEPGMMGRYEDYRDYTAFVNIH</sequence>
<dbReference type="AlphaFoldDB" id="A0A409Y3Z6"/>
<organism evidence="1 2">
    <name type="scientific">Gymnopilus dilepis</name>
    <dbReference type="NCBI Taxonomy" id="231916"/>
    <lineage>
        <taxon>Eukaryota</taxon>
        <taxon>Fungi</taxon>
        <taxon>Dikarya</taxon>
        <taxon>Basidiomycota</taxon>
        <taxon>Agaricomycotina</taxon>
        <taxon>Agaricomycetes</taxon>
        <taxon>Agaricomycetidae</taxon>
        <taxon>Agaricales</taxon>
        <taxon>Agaricineae</taxon>
        <taxon>Hymenogastraceae</taxon>
        <taxon>Gymnopilus</taxon>
    </lineage>
</organism>
<accession>A0A409Y3Z6</accession>
<evidence type="ECO:0000313" key="2">
    <source>
        <dbReference type="Proteomes" id="UP000284706"/>
    </source>
</evidence>
<reference evidence="1 2" key="1">
    <citation type="journal article" date="2018" name="Evol. Lett.">
        <title>Horizontal gene cluster transfer increased hallucinogenic mushroom diversity.</title>
        <authorList>
            <person name="Reynolds H.T."/>
            <person name="Vijayakumar V."/>
            <person name="Gluck-Thaler E."/>
            <person name="Korotkin H.B."/>
            <person name="Matheny P.B."/>
            <person name="Slot J.C."/>
        </authorList>
    </citation>
    <scope>NUCLEOTIDE SEQUENCE [LARGE SCALE GENOMIC DNA]</scope>
    <source>
        <strain evidence="1 2">SRW20</strain>
    </source>
</reference>
<dbReference type="Proteomes" id="UP000284706">
    <property type="component" value="Unassembled WGS sequence"/>
</dbReference>